<evidence type="ECO:0000256" key="1">
    <source>
        <dbReference type="SAM" id="MobiDB-lite"/>
    </source>
</evidence>
<accession>A0A0E0DBR1</accession>
<organism evidence="2">
    <name type="scientific">Oryza meridionalis</name>
    <dbReference type="NCBI Taxonomy" id="40149"/>
    <lineage>
        <taxon>Eukaryota</taxon>
        <taxon>Viridiplantae</taxon>
        <taxon>Streptophyta</taxon>
        <taxon>Embryophyta</taxon>
        <taxon>Tracheophyta</taxon>
        <taxon>Spermatophyta</taxon>
        <taxon>Magnoliopsida</taxon>
        <taxon>Liliopsida</taxon>
        <taxon>Poales</taxon>
        <taxon>Poaceae</taxon>
        <taxon>BOP clade</taxon>
        <taxon>Oryzoideae</taxon>
        <taxon>Oryzeae</taxon>
        <taxon>Oryzinae</taxon>
        <taxon>Oryza</taxon>
    </lineage>
</organism>
<evidence type="ECO:0000313" key="3">
    <source>
        <dbReference type="Proteomes" id="UP000008021"/>
    </source>
</evidence>
<name>A0A0E0DBR1_9ORYZ</name>
<protein>
    <submittedName>
        <fullName evidence="2">Uncharacterized protein</fullName>
    </submittedName>
</protein>
<feature type="compositionally biased region" description="Basic and acidic residues" evidence="1">
    <location>
        <begin position="1"/>
        <end position="23"/>
    </location>
</feature>
<dbReference type="Proteomes" id="UP000008021">
    <property type="component" value="Chromosome 4"/>
</dbReference>
<feature type="compositionally biased region" description="Basic and acidic residues" evidence="1">
    <location>
        <begin position="30"/>
        <end position="42"/>
    </location>
</feature>
<keyword evidence="3" id="KW-1185">Reference proteome</keyword>
<dbReference type="EnsemblPlants" id="OMERI04G05000.1">
    <property type="protein sequence ID" value="OMERI04G05000.1"/>
    <property type="gene ID" value="OMERI04G05000"/>
</dbReference>
<feature type="region of interest" description="Disordered" evidence="1">
    <location>
        <begin position="1"/>
        <end position="75"/>
    </location>
</feature>
<reference evidence="2" key="1">
    <citation type="submission" date="2015-04" db="UniProtKB">
        <authorList>
            <consortium name="EnsemblPlants"/>
        </authorList>
    </citation>
    <scope>IDENTIFICATION</scope>
</reference>
<proteinExistence type="predicted"/>
<dbReference type="Gramene" id="OMERI04G05000.1">
    <property type="protein sequence ID" value="OMERI04G05000.1"/>
    <property type="gene ID" value="OMERI04G05000"/>
</dbReference>
<reference evidence="2" key="2">
    <citation type="submission" date="2018-05" db="EMBL/GenBank/DDBJ databases">
        <title>OmerRS3 (Oryza meridionalis Reference Sequence Version 3).</title>
        <authorList>
            <person name="Zhang J."/>
            <person name="Kudrna D."/>
            <person name="Lee S."/>
            <person name="Talag J."/>
            <person name="Welchert J."/>
            <person name="Wing R.A."/>
        </authorList>
    </citation>
    <scope>NUCLEOTIDE SEQUENCE [LARGE SCALE GENOMIC DNA]</scope>
    <source>
        <strain evidence="2">cv. OR44</strain>
    </source>
</reference>
<dbReference type="HOGENOM" id="CLU_2546435_0_0_1"/>
<dbReference type="AlphaFoldDB" id="A0A0E0DBR1"/>
<sequence>MAKEDIRKEDEKKRVEAEERTRPEYSYLKRTVEEGGEARGQDSEVNGGRSALRSGSYHLPSCPKGTTIHSTPRPKFSKLEWYA</sequence>
<evidence type="ECO:0000313" key="2">
    <source>
        <dbReference type="EnsemblPlants" id="OMERI04G05000.1"/>
    </source>
</evidence>